<reference evidence="5 6" key="1">
    <citation type="journal article" date="2012" name="Science">
        <title>The Paleozoic origin of enzymatic lignin decomposition reconstructed from 31 fungal genomes.</title>
        <authorList>
            <person name="Floudas D."/>
            <person name="Binder M."/>
            <person name="Riley R."/>
            <person name="Barry K."/>
            <person name="Blanchette R.A."/>
            <person name="Henrissat B."/>
            <person name="Martinez A.T."/>
            <person name="Otillar R."/>
            <person name="Spatafora J.W."/>
            <person name="Yadav J.S."/>
            <person name="Aerts A."/>
            <person name="Benoit I."/>
            <person name="Boyd A."/>
            <person name="Carlson A."/>
            <person name="Copeland A."/>
            <person name="Coutinho P.M."/>
            <person name="de Vries R.P."/>
            <person name="Ferreira P."/>
            <person name="Findley K."/>
            <person name="Foster B."/>
            <person name="Gaskell J."/>
            <person name="Glotzer D."/>
            <person name="Gorecki P."/>
            <person name="Heitman J."/>
            <person name="Hesse C."/>
            <person name="Hori C."/>
            <person name="Igarashi K."/>
            <person name="Jurgens J.A."/>
            <person name="Kallen N."/>
            <person name="Kersten P."/>
            <person name="Kohler A."/>
            <person name="Kuees U."/>
            <person name="Kumar T.K.A."/>
            <person name="Kuo A."/>
            <person name="LaButti K."/>
            <person name="Larrondo L.F."/>
            <person name="Lindquist E."/>
            <person name="Ling A."/>
            <person name="Lombard V."/>
            <person name="Lucas S."/>
            <person name="Lundell T."/>
            <person name="Martin R."/>
            <person name="McLaughlin D.J."/>
            <person name="Morgenstern I."/>
            <person name="Morin E."/>
            <person name="Murat C."/>
            <person name="Nagy L.G."/>
            <person name="Nolan M."/>
            <person name="Ohm R.A."/>
            <person name="Patyshakuliyeva A."/>
            <person name="Rokas A."/>
            <person name="Ruiz-Duenas F.J."/>
            <person name="Sabat G."/>
            <person name="Salamov A."/>
            <person name="Samejima M."/>
            <person name="Schmutz J."/>
            <person name="Slot J.C."/>
            <person name="St John F."/>
            <person name="Stenlid J."/>
            <person name="Sun H."/>
            <person name="Sun S."/>
            <person name="Syed K."/>
            <person name="Tsang A."/>
            <person name="Wiebenga A."/>
            <person name="Young D."/>
            <person name="Pisabarro A."/>
            <person name="Eastwood D.C."/>
            <person name="Martin F."/>
            <person name="Cullen D."/>
            <person name="Grigoriev I.V."/>
            <person name="Hibbett D.S."/>
        </authorList>
    </citation>
    <scope>NUCLEOTIDE SEQUENCE [LARGE SCALE GENOMIC DNA]</scope>
    <source>
        <strain evidence="5 6">MD-104</strain>
    </source>
</reference>
<evidence type="ECO:0000259" key="4">
    <source>
        <dbReference type="Pfam" id="PF12928"/>
    </source>
</evidence>
<feature type="region of interest" description="Disordered" evidence="3">
    <location>
        <begin position="364"/>
        <end position="396"/>
    </location>
</feature>
<dbReference type="InterPro" id="IPR024336">
    <property type="entry name" value="tRNA_splic_suSen54_N"/>
</dbReference>
<dbReference type="Pfam" id="PF12928">
    <property type="entry name" value="tRNA_int_end_N2"/>
    <property type="match status" value="1"/>
</dbReference>
<evidence type="ECO:0000313" key="6">
    <source>
        <dbReference type="Proteomes" id="UP000218811"/>
    </source>
</evidence>
<keyword evidence="6" id="KW-1185">Reference proteome</keyword>
<gene>
    <name evidence="5" type="ORF">WOLCODRAFT_66993</name>
</gene>
<dbReference type="GO" id="GO:0000214">
    <property type="term" value="C:tRNA-intron endonuclease complex"/>
    <property type="evidence" value="ECO:0007669"/>
    <property type="project" value="TreeGrafter"/>
</dbReference>
<protein>
    <recommendedName>
        <fullName evidence="4">tRNA-splicing endonuclease subunit Sen54 N-terminal domain-containing protein</fullName>
    </recommendedName>
</protein>
<evidence type="ECO:0000313" key="5">
    <source>
        <dbReference type="EMBL" id="PCH39798.1"/>
    </source>
</evidence>
<feature type="domain" description="tRNA-splicing endonuclease subunit Sen54 N-terminal" evidence="4">
    <location>
        <begin position="81"/>
        <end position="159"/>
    </location>
</feature>
<dbReference type="GO" id="GO:0000379">
    <property type="term" value="P:tRNA-type intron splice site recognition and cleavage"/>
    <property type="evidence" value="ECO:0007669"/>
    <property type="project" value="TreeGrafter"/>
</dbReference>
<evidence type="ECO:0000256" key="2">
    <source>
        <dbReference type="ARBA" id="ARBA00022694"/>
    </source>
</evidence>
<feature type="compositionally biased region" description="Low complexity" evidence="3">
    <location>
        <begin position="372"/>
        <end position="382"/>
    </location>
</feature>
<dbReference type="InterPro" id="IPR024337">
    <property type="entry name" value="tRNA_splic_suSen54"/>
</dbReference>
<feature type="compositionally biased region" description="Acidic residues" evidence="3">
    <location>
        <begin position="19"/>
        <end position="33"/>
    </location>
</feature>
<dbReference type="PANTHER" id="PTHR21027">
    <property type="entry name" value="TRNA-SPLICING ENDONUCLEASE SUBUNIT SEN54"/>
    <property type="match status" value="1"/>
</dbReference>
<dbReference type="PANTHER" id="PTHR21027:SF1">
    <property type="entry name" value="TRNA-SPLICING ENDONUCLEASE SUBUNIT SEN54"/>
    <property type="match status" value="1"/>
</dbReference>
<dbReference type="EMBL" id="KB468053">
    <property type="protein sequence ID" value="PCH39798.1"/>
    <property type="molecule type" value="Genomic_DNA"/>
</dbReference>
<feature type="compositionally biased region" description="Pro residues" evidence="3">
    <location>
        <begin position="383"/>
        <end position="396"/>
    </location>
</feature>
<keyword evidence="2" id="KW-0819">tRNA processing</keyword>
<name>A0A2H3JPY0_WOLCO</name>
<evidence type="ECO:0000256" key="1">
    <source>
        <dbReference type="ARBA" id="ARBA00005736"/>
    </source>
</evidence>
<dbReference type="OMA" id="MYMRLRH"/>
<accession>A0A2H3JPY0</accession>
<proteinExistence type="inferred from homology"/>
<organism evidence="5 6">
    <name type="scientific">Wolfiporia cocos (strain MD-104)</name>
    <name type="common">Brown rot fungus</name>
    <dbReference type="NCBI Taxonomy" id="742152"/>
    <lineage>
        <taxon>Eukaryota</taxon>
        <taxon>Fungi</taxon>
        <taxon>Dikarya</taxon>
        <taxon>Basidiomycota</taxon>
        <taxon>Agaricomycotina</taxon>
        <taxon>Agaricomycetes</taxon>
        <taxon>Polyporales</taxon>
        <taxon>Phaeolaceae</taxon>
        <taxon>Wolfiporia</taxon>
    </lineage>
</organism>
<sequence length="460" mass="51038">MDDSLEKPTAISQPSNQEEREEEDQSSGDEDQGPDWTKLPYGSISRPVIPKRGEKEFEPSTAGGSGLQRHVLDRARSAMLDALSAPRTISSKSISYGVWYPEIARTHVTLGKGIHFATMGHSVARASTEEDDAKKVQKRLELLPEEALYLVERGGMLCWKSADLSIAATPGLDDVEGVPMTVQQAFAEMIGKEDLTLEKYQVFAYLKRLGYSVTRAKPPTPEYPSPPALSTGRERPTSVFARIRTLLLAFWRLLHLIPRKLDWWRPLRRCGWLNHMDNRSIFSSLRFLPSGHDVPLHVKGIPGSLLSPYEIFFNLYKPSTPFKKTAPPPPDFSVVVVNARTTPMPSLTELTNLFGTLPELSPPIPRKRQSFAQQKAAAANTPPQAPPPPVPPPPVASEPLLQRLLPWFFPPPPTGHPARNPNPFLSLKTGKKMIVIAAVDAGTISFFRFGQGVFTEWSMA</sequence>
<feature type="region of interest" description="Disordered" evidence="3">
    <location>
        <begin position="1"/>
        <end position="68"/>
    </location>
</feature>
<dbReference type="Proteomes" id="UP000218811">
    <property type="component" value="Unassembled WGS sequence"/>
</dbReference>
<dbReference type="OrthoDB" id="408683at2759"/>
<evidence type="ECO:0000256" key="3">
    <source>
        <dbReference type="SAM" id="MobiDB-lite"/>
    </source>
</evidence>
<dbReference type="STRING" id="742152.A0A2H3JPY0"/>
<dbReference type="AlphaFoldDB" id="A0A2H3JPY0"/>
<comment type="similarity">
    <text evidence="1">Belongs to the SEN54 family.</text>
</comment>